<name>A0ABV0QHT2_9TELE</name>
<sequence length="58" mass="6304">GSQELRILKAGLGKRLISLAEHSSLAEENQEMARKIRKCLLFTAFITTNAIKCGSGSI</sequence>
<feature type="non-terminal residue" evidence="1">
    <location>
        <position position="1"/>
    </location>
</feature>
<comment type="caution">
    <text evidence="1">The sequence shown here is derived from an EMBL/GenBank/DDBJ whole genome shotgun (WGS) entry which is preliminary data.</text>
</comment>
<dbReference type="EMBL" id="JAHRIN010010841">
    <property type="protein sequence ID" value="MEQ2195350.1"/>
    <property type="molecule type" value="Genomic_DNA"/>
</dbReference>
<evidence type="ECO:0000313" key="2">
    <source>
        <dbReference type="Proteomes" id="UP001434883"/>
    </source>
</evidence>
<gene>
    <name evidence="1" type="ORF">XENOCAPTIV_011388</name>
</gene>
<dbReference type="Proteomes" id="UP001434883">
    <property type="component" value="Unassembled WGS sequence"/>
</dbReference>
<accession>A0ABV0QHT2</accession>
<keyword evidence="2" id="KW-1185">Reference proteome</keyword>
<protein>
    <submittedName>
        <fullName evidence="1">Uncharacterized protein</fullName>
    </submittedName>
</protein>
<reference evidence="1 2" key="1">
    <citation type="submission" date="2021-06" db="EMBL/GenBank/DDBJ databases">
        <authorList>
            <person name="Palmer J.M."/>
        </authorList>
    </citation>
    <scope>NUCLEOTIDE SEQUENCE [LARGE SCALE GENOMIC DNA]</scope>
    <source>
        <strain evidence="1 2">XC_2019</strain>
        <tissue evidence="1">Muscle</tissue>
    </source>
</reference>
<organism evidence="1 2">
    <name type="scientific">Xenoophorus captivus</name>
    <dbReference type="NCBI Taxonomy" id="1517983"/>
    <lineage>
        <taxon>Eukaryota</taxon>
        <taxon>Metazoa</taxon>
        <taxon>Chordata</taxon>
        <taxon>Craniata</taxon>
        <taxon>Vertebrata</taxon>
        <taxon>Euteleostomi</taxon>
        <taxon>Actinopterygii</taxon>
        <taxon>Neopterygii</taxon>
        <taxon>Teleostei</taxon>
        <taxon>Neoteleostei</taxon>
        <taxon>Acanthomorphata</taxon>
        <taxon>Ovalentaria</taxon>
        <taxon>Atherinomorphae</taxon>
        <taxon>Cyprinodontiformes</taxon>
        <taxon>Goodeidae</taxon>
        <taxon>Xenoophorus</taxon>
    </lineage>
</organism>
<proteinExistence type="predicted"/>
<evidence type="ECO:0000313" key="1">
    <source>
        <dbReference type="EMBL" id="MEQ2195350.1"/>
    </source>
</evidence>